<dbReference type="Proteomes" id="UP001500192">
    <property type="component" value="Unassembled WGS sequence"/>
</dbReference>
<proteinExistence type="predicted"/>
<dbReference type="EMBL" id="BAABIB010000018">
    <property type="protein sequence ID" value="GAA5154041.1"/>
    <property type="molecule type" value="Genomic_DNA"/>
</dbReference>
<accession>A0ABP9Q230</accession>
<reference evidence="3" key="1">
    <citation type="journal article" date="2019" name="Int. J. Syst. Evol. Microbiol.">
        <title>The Global Catalogue of Microorganisms (GCM) 10K type strain sequencing project: providing services to taxonomists for standard genome sequencing and annotation.</title>
        <authorList>
            <consortium name="The Broad Institute Genomics Platform"/>
            <consortium name="The Broad Institute Genome Sequencing Center for Infectious Disease"/>
            <person name="Wu L."/>
            <person name="Ma J."/>
        </authorList>
    </citation>
    <scope>NUCLEOTIDE SEQUENCE [LARGE SCALE GENOMIC DNA]</scope>
    <source>
        <strain evidence="3">JCM 18054</strain>
    </source>
</reference>
<gene>
    <name evidence="2" type="ORF">GCM10023214_07960</name>
</gene>
<organism evidence="2 3">
    <name type="scientific">Amycolatopsis dongchuanensis</name>
    <dbReference type="NCBI Taxonomy" id="1070866"/>
    <lineage>
        <taxon>Bacteria</taxon>
        <taxon>Bacillati</taxon>
        <taxon>Actinomycetota</taxon>
        <taxon>Actinomycetes</taxon>
        <taxon>Pseudonocardiales</taxon>
        <taxon>Pseudonocardiaceae</taxon>
        <taxon>Amycolatopsis</taxon>
    </lineage>
</organism>
<evidence type="ECO:0000256" key="1">
    <source>
        <dbReference type="SAM" id="MobiDB-lite"/>
    </source>
</evidence>
<comment type="caution">
    <text evidence="2">The sequence shown here is derived from an EMBL/GenBank/DDBJ whole genome shotgun (WGS) entry which is preliminary data.</text>
</comment>
<feature type="region of interest" description="Disordered" evidence="1">
    <location>
        <begin position="1"/>
        <end position="43"/>
    </location>
</feature>
<sequence>MPRVFPWCDREGGPERAGSPGANDRPPAVAGREAIAESRGRTRGAGSEFVLATDIRCAPERAAIVELRQNTL</sequence>
<keyword evidence="3" id="KW-1185">Reference proteome</keyword>
<protein>
    <submittedName>
        <fullName evidence="2">Uncharacterized protein</fullName>
    </submittedName>
</protein>
<evidence type="ECO:0000313" key="2">
    <source>
        <dbReference type="EMBL" id="GAA5154041.1"/>
    </source>
</evidence>
<evidence type="ECO:0000313" key="3">
    <source>
        <dbReference type="Proteomes" id="UP001500192"/>
    </source>
</evidence>
<name>A0ABP9Q230_9PSEU</name>